<dbReference type="EMBL" id="JACHHF010000001">
    <property type="protein sequence ID" value="MBB5175164.1"/>
    <property type="molecule type" value="Genomic_DNA"/>
</dbReference>
<accession>A0A9Q2HE06</accession>
<comment type="caution">
    <text evidence="1">The sequence shown here is derived from an EMBL/GenBank/DDBJ whole genome shotgun (WGS) entry which is preliminary data.</text>
</comment>
<dbReference type="Proteomes" id="UP000579136">
    <property type="component" value="Unassembled WGS sequence"/>
</dbReference>
<gene>
    <name evidence="1" type="ORF">HNQ45_000022</name>
</gene>
<dbReference type="RefSeq" id="WP_183672601.1">
    <property type="nucleotide sequence ID" value="NZ_CBCRYX010000011.1"/>
</dbReference>
<protein>
    <recommendedName>
        <fullName evidence="3">Signal transduction protein TRAP</fullName>
    </recommendedName>
</protein>
<dbReference type="AlphaFoldDB" id="A0A9Q2HE06"/>
<sequence length="174" mass="20168">MYIHKTNGTIGYLQDVKDKYPNSYLQANANTALLYYEDDDDTSVFETDNSYEVLNSNGELDENYPTFVVHIPAYGLGKSTIISHLGDFQRELDNVRGVKSYRIGSKVDQESYLVLISFVEVSAYHDFKKTDTFSKYLSQESLKKFQNEESMFQDFATSQVFFPIKEMEQDEDEF</sequence>
<name>A0A9Q2HE06_9STAP</name>
<dbReference type="Gene3D" id="3.30.70.100">
    <property type="match status" value="1"/>
</dbReference>
<keyword evidence="2" id="KW-1185">Reference proteome</keyword>
<evidence type="ECO:0000313" key="1">
    <source>
        <dbReference type="EMBL" id="MBB5175164.1"/>
    </source>
</evidence>
<evidence type="ECO:0008006" key="3">
    <source>
        <dbReference type="Google" id="ProtNLM"/>
    </source>
</evidence>
<proteinExistence type="predicted"/>
<organism evidence="1 2">
    <name type="scientific">Nosocomiicoccus ampullae</name>
    <dbReference type="NCBI Taxonomy" id="489910"/>
    <lineage>
        <taxon>Bacteria</taxon>
        <taxon>Bacillati</taxon>
        <taxon>Bacillota</taxon>
        <taxon>Bacilli</taxon>
        <taxon>Bacillales</taxon>
        <taxon>Staphylococcaceae</taxon>
        <taxon>Nosocomiicoccus</taxon>
    </lineage>
</organism>
<reference evidence="1 2" key="1">
    <citation type="submission" date="2020-08" db="EMBL/GenBank/DDBJ databases">
        <title>Genomic Encyclopedia of Type Strains, Phase IV (KMG-IV): sequencing the most valuable type-strain genomes for metagenomic binning, comparative biology and taxonomic classification.</title>
        <authorList>
            <person name="Goeker M."/>
        </authorList>
    </citation>
    <scope>NUCLEOTIDE SEQUENCE [LARGE SCALE GENOMIC DNA]</scope>
    <source>
        <strain evidence="1 2">DSM 19163</strain>
    </source>
</reference>
<evidence type="ECO:0000313" key="2">
    <source>
        <dbReference type="Proteomes" id="UP000579136"/>
    </source>
</evidence>